<sequence length="31" mass="3350">MEGLHKVCSWPSETEGCTTALPYKTGLLLSP</sequence>
<reference evidence="1" key="1">
    <citation type="submission" date="2014-11" db="EMBL/GenBank/DDBJ databases">
        <authorList>
            <person name="Amaro Gonzalez C."/>
        </authorList>
    </citation>
    <scope>NUCLEOTIDE SEQUENCE</scope>
</reference>
<dbReference type="AlphaFoldDB" id="A0A0E9VQA5"/>
<proteinExistence type="predicted"/>
<accession>A0A0E9VQA5</accession>
<protein>
    <submittedName>
        <fullName evidence="1">Uncharacterized protein</fullName>
    </submittedName>
</protein>
<evidence type="ECO:0000313" key="1">
    <source>
        <dbReference type="EMBL" id="JAH80242.1"/>
    </source>
</evidence>
<name>A0A0E9VQA5_ANGAN</name>
<dbReference type="EMBL" id="GBXM01036456">
    <property type="protein sequence ID" value="JAH72121.1"/>
    <property type="molecule type" value="Transcribed_RNA"/>
</dbReference>
<dbReference type="EMBL" id="GBXM01028335">
    <property type="protein sequence ID" value="JAH80242.1"/>
    <property type="molecule type" value="Transcribed_RNA"/>
</dbReference>
<organism evidence="1">
    <name type="scientific">Anguilla anguilla</name>
    <name type="common">European freshwater eel</name>
    <name type="synonym">Muraena anguilla</name>
    <dbReference type="NCBI Taxonomy" id="7936"/>
    <lineage>
        <taxon>Eukaryota</taxon>
        <taxon>Metazoa</taxon>
        <taxon>Chordata</taxon>
        <taxon>Craniata</taxon>
        <taxon>Vertebrata</taxon>
        <taxon>Euteleostomi</taxon>
        <taxon>Actinopterygii</taxon>
        <taxon>Neopterygii</taxon>
        <taxon>Teleostei</taxon>
        <taxon>Anguilliformes</taxon>
        <taxon>Anguillidae</taxon>
        <taxon>Anguilla</taxon>
    </lineage>
</organism>
<reference evidence="1" key="2">
    <citation type="journal article" date="2015" name="Fish Shellfish Immunol.">
        <title>Early steps in the European eel (Anguilla anguilla)-Vibrio vulnificus interaction in the gills: Role of the RtxA13 toxin.</title>
        <authorList>
            <person name="Callol A."/>
            <person name="Pajuelo D."/>
            <person name="Ebbesson L."/>
            <person name="Teles M."/>
            <person name="MacKenzie S."/>
            <person name="Amaro C."/>
        </authorList>
    </citation>
    <scope>NUCLEOTIDE SEQUENCE</scope>
</reference>